<evidence type="ECO:0000313" key="1">
    <source>
        <dbReference type="EMBL" id="MBF8642427.1"/>
    </source>
</evidence>
<evidence type="ECO:0000313" key="2">
    <source>
        <dbReference type="Proteomes" id="UP000626180"/>
    </source>
</evidence>
<dbReference type="Proteomes" id="UP000626180">
    <property type="component" value="Unassembled WGS sequence"/>
</dbReference>
<dbReference type="EMBL" id="JADMCD010000009">
    <property type="protein sequence ID" value="MBF8642427.1"/>
    <property type="molecule type" value="Genomic_DNA"/>
</dbReference>
<keyword evidence="2" id="KW-1185">Reference proteome</keyword>
<accession>A0ABS0FQ53</accession>
<reference evidence="1 2" key="1">
    <citation type="submission" date="2020-10" db="EMBL/GenBank/DDBJ databases">
        <title>Genome sequences of Pseudomonas isolates.</title>
        <authorList>
            <person name="Wessels L."/>
            <person name="Reich F."/>
            <person name="Hammerl J."/>
        </authorList>
    </citation>
    <scope>NUCLEOTIDE SEQUENCE [LARGE SCALE GENOMIC DNA]</scope>
    <source>
        <strain evidence="1 2">20-MO00624-0</strain>
    </source>
</reference>
<sequence>MNNEVQEADIRPRWRFYPGGIWGKTAAAEVGIADKKLIMQHLSDAND</sequence>
<proteinExistence type="predicted"/>
<organism evidence="1 2">
    <name type="scientific">Pseudomonas luteola</name>
    <dbReference type="NCBI Taxonomy" id="47886"/>
    <lineage>
        <taxon>Bacteria</taxon>
        <taxon>Pseudomonadati</taxon>
        <taxon>Pseudomonadota</taxon>
        <taxon>Gammaproteobacteria</taxon>
        <taxon>Pseudomonadales</taxon>
        <taxon>Pseudomonadaceae</taxon>
        <taxon>Pseudomonas</taxon>
    </lineage>
</organism>
<name>A0ABS0FQ53_PSELU</name>
<comment type="caution">
    <text evidence="1">The sequence shown here is derived from an EMBL/GenBank/DDBJ whole genome shotgun (WGS) entry which is preliminary data.</text>
</comment>
<dbReference type="RefSeq" id="WP_196122117.1">
    <property type="nucleotide sequence ID" value="NZ_JADMCD010000009.1"/>
</dbReference>
<gene>
    <name evidence="1" type="ORF">IRZ65_17250</name>
</gene>
<protein>
    <submittedName>
        <fullName evidence="1">Uncharacterized protein</fullName>
    </submittedName>
</protein>